<gene>
    <name evidence="2" type="ORF">J1N35_025457</name>
</gene>
<sequence length="65" mass="7067">MSNLLTPLTRTGLYPLVVVPTVLALMSYPRRLVCTVTLFLLPILISAGTLAGLEILILLTVRIMS</sequence>
<keyword evidence="3" id="KW-1185">Reference proteome</keyword>
<protein>
    <submittedName>
        <fullName evidence="2">Uncharacterized protein</fullName>
    </submittedName>
</protein>
<accession>A0A9D3ZXV1</accession>
<reference evidence="2 3" key="1">
    <citation type="journal article" date="2021" name="Plant Biotechnol. J.">
        <title>Multi-omics assisted identification of the key and species-specific regulatory components of drought-tolerant mechanisms in Gossypium stocksii.</title>
        <authorList>
            <person name="Yu D."/>
            <person name="Ke L."/>
            <person name="Zhang D."/>
            <person name="Wu Y."/>
            <person name="Sun Y."/>
            <person name="Mei J."/>
            <person name="Sun J."/>
            <person name="Sun Y."/>
        </authorList>
    </citation>
    <scope>NUCLEOTIDE SEQUENCE [LARGE SCALE GENOMIC DNA]</scope>
    <source>
        <strain evidence="3">cv. E1</strain>
        <tissue evidence="2">Leaf</tissue>
    </source>
</reference>
<evidence type="ECO:0000313" key="2">
    <source>
        <dbReference type="EMBL" id="KAH1073129.1"/>
    </source>
</evidence>
<name>A0A9D3ZXV1_9ROSI</name>
<keyword evidence="1" id="KW-0812">Transmembrane</keyword>
<feature type="transmembrane region" description="Helical" evidence="1">
    <location>
        <begin position="12"/>
        <end position="30"/>
    </location>
</feature>
<evidence type="ECO:0000256" key="1">
    <source>
        <dbReference type="SAM" id="Phobius"/>
    </source>
</evidence>
<feature type="transmembrane region" description="Helical" evidence="1">
    <location>
        <begin position="36"/>
        <end position="61"/>
    </location>
</feature>
<keyword evidence="1" id="KW-0472">Membrane</keyword>
<comment type="caution">
    <text evidence="2">The sequence shown here is derived from an EMBL/GenBank/DDBJ whole genome shotgun (WGS) entry which is preliminary data.</text>
</comment>
<evidence type="ECO:0000313" key="3">
    <source>
        <dbReference type="Proteomes" id="UP000828251"/>
    </source>
</evidence>
<dbReference type="EMBL" id="JAIQCV010000008">
    <property type="protein sequence ID" value="KAH1073129.1"/>
    <property type="molecule type" value="Genomic_DNA"/>
</dbReference>
<dbReference type="AlphaFoldDB" id="A0A9D3ZXV1"/>
<keyword evidence="1" id="KW-1133">Transmembrane helix</keyword>
<proteinExistence type="predicted"/>
<organism evidence="2 3">
    <name type="scientific">Gossypium stocksii</name>
    <dbReference type="NCBI Taxonomy" id="47602"/>
    <lineage>
        <taxon>Eukaryota</taxon>
        <taxon>Viridiplantae</taxon>
        <taxon>Streptophyta</taxon>
        <taxon>Embryophyta</taxon>
        <taxon>Tracheophyta</taxon>
        <taxon>Spermatophyta</taxon>
        <taxon>Magnoliopsida</taxon>
        <taxon>eudicotyledons</taxon>
        <taxon>Gunneridae</taxon>
        <taxon>Pentapetalae</taxon>
        <taxon>rosids</taxon>
        <taxon>malvids</taxon>
        <taxon>Malvales</taxon>
        <taxon>Malvaceae</taxon>
        <taxon>Malvoideae</taxon>
        <taxon>Gossypium</taxon>
    </lineage>
</organism>
<dbReference type="Proteomes" id="UP000828251">
    <property type="component" value="Unassembled WGS sequence"/>
</dbReference>